<proteinExistence type="predicted"/>
<reference evidence="1 2" key="1">
    <citation type="submission" date="2019-04" db="EMBL/GenBank/DDBJ databases">
        <title>Streptomyces oryziradicis sp. nov., a novel actinomycete isolated from rhizosphere soil of rice (Oryza sativa L.).</title>
        <authorList>
            <person name="Li C."/>
        </authorList>
    </citation>
    <scope>NUCLEOTIDE SEQUENCE [LARGE SCALE GENOMIC DNA]</scope>
    <source>
        <strain evidence="1 2">NEAU-C40</strain>
    </source>
</reference>
<protein>
    <submittedName>
        <fullName evidence="1">Uncharacterized protein</fullName>
    </submittedName>
</protein>
<sequence length="152" mass="16616">MTTVPDGHVRDTLRLLADTASLDDFHAAWQTAQETRDWALGLCERLEAELDAGQLGDAFSEWTSGRWMLAGIYVMDVLRDRRWSPADHANSTLPLLLMRQALRAADEQIPGCQWDLLDQPGMLPPPFKPLLGITTAPNPAAADVAEGPGRAG</sequence>
<evidence type="ECO:0000313" key="2">
    <source>
        <dbReference type="Proteomes" id="UP000305778"/>
    </source>
</evidence>
<evidence type="ECO:0000313" key="1">
    <source>
        <dbReference type="EMBL" id="TKA03065.1"/>
    </source>
</evidence>
<dbReference type="Proteomes" id="UP000305778">
    <property type="component" value="Unassembled WGS sequence"/>
</dbReference>
<dbReference type="OrthoDB" id="4268817at2"/>
<dbReference type="AlphaFoldDB" id="A0A4U0SRP3"/>
<dbReference type="RefSeq" id="WP_136728659.1">
    <property type="nucleotide sequence ID" value="NZ_SUMC01000058.1"/>
</dbReference>
<accession>A0A4U0SRP3</accession>
<comment type="caution">
    <text evidence="1">The sequence shown here is derived from an EMBL/GenBank/DDBJ whole genome shotgun (WGS) entry which is preliminary data.</text>
</comment>
<dbReference type="EMBL" id="SUMC01000058">
    <property type="protein sequence ID" value="TKA03065.1"/>
    <property type="molecule type" value="Genomic_DNA"/>
</dbReference>
<organism evidence="1 2">
    <name type="scientific">Actinacidiphila oryziradicis</name>
    <dbReference type="NCBI Taxonomy" id="2571141"/>
    <lineage>
        <taxon>Bacteria</taxon>
        <taxon>Bacillati</taxon>
        <taxon>Actinomycetota</taxon>
        <taxon>Actinomycetes</taxon>
        <taxon>Kitasatosporales</taxon>
        <taxon>Streptomycetaceae</taxon>
        <taxon>Actinacidiphila</taxon>
    </lineage>
</organism>
<gene>
    <name evidence="1" type="ORF">FCI23_37610</name>
</gene>
<keyword evidence="2" id="KW-1185">Reference proteome</keyword>
<name>A0A4U0SRP3_9ACTN</name>